<dbReference type="InterPro" id="IPR044751">
    <property type="entry name" value="Ion_transp-like_CBS"/>
</dbReference>
<evidence type="ECO:0000259" key="11">
    <source>
        <dbReference type="PROSITE" id="PS51846"/>
    </source>
</evidence>
<proteinExistence type="predicted"/>
<name>A0AAW1RZF0_9CHLO</name>
<dbReference type="PANTHER" id="PTHR12064">
    <property type="entry name" value="METAL TRANSPORTER CNNM"/>
    <property type="match status" value="1"/>
</dbReference>
<feature type="transmembrane region" description="Helical" evidence="9">
    <location>
        <begin position="137"/>
        <end position="155"/>
    </location>
</feature>
<sequence length="527" mass="57485">MRPRLLGQLALATTLALTPEKRDEIFVSYVSISAGLICLAGLMSGLTLGLLSLDTLDLEVLRRSGSEREKRHAQRIEPVIARPHFLLVTLVLCNAAATEALPIFLDRLANPVAAVLISITVVLIFGEIIPQAVCSRYGLAVGAYSAWFVRILMWLTCPISWPISKILDYTLGSHSTALFRRGQLKALVDAHAETEGLGGHLSADEISIIRGALDMTSKTAASCMTPLDKVFMLSVDGELDSSTLQAILDSGHSRIPIHRGSDRKEIIGIILVKELVQELLIGPSREGPRPIAELRMRSLPMLYADMALYDMLHLFETGRSHMALLARSRTGHGLTAAEAAEAFTEAPLPANGKQEHSHGAQENGHAEHLNGMAEVLHPEDFAAEGDPVGIITLEDVVEELLQSEIVDETDRFVDVAASQRVNAALIMRNLPPRLKMLIKSKSFLPRVGRLAALTGTSTLQESLSHTTLTPREHSPAHSRSPRHPNDRNNAAAATEHNLLQAIDLLKPLLENPDRQGNSTRKQPETRT</sequence>
<dbReference type="InterPro" id="IPR046342">
    <property type="entry name" value="CBS_dom_sf"/>
</dbReference>
<dbReference type="GO" id="GO:0005737">
    <property type="term" value="C:cytoplasm"/>
    <property type="evidence" value="ECO:0007669"/>
    <property type="project" value="TreeGrafter"/>
</dbReference>
<dbReference type="PROSITE" id="PS51846">
    <property type="entry name" value="CNNM"/>
    <property type="match status" value="1"/>
</dbReference>
<dbReference type="Proteomes" id="UP001438707">
    <property type="component" value="Unassembled WGS sequence"/>
</dbReference>
<dbReference type="SUPFAM" id="SSF54631">
    <property type="entry name" value="CBS-domain pair"/>
    <property type="match status" value="1"/>
</dbReference>
<evidence type="ECO:0000256" key="3">
    <source>
        <dbReference type="ARBA" id="ARBA00022737"/>
    </source>
</evidence>
<keyword evidence="3" id="KW-0677">Repeat</keyword>
<dbReference type="GO" id="GO:0030026">
    <property type="term" value="P:intracellular manganese ion homeostasis"/>
    <property type="evidence" value="ECO:0007669"/>
    <property type="project" value="TreeGrafter"/>
</dbReference>
<keyword evidence="5 7" id="KW-0472">Membrane</keyword>
<evidence type="ECO:0000256" key="8">
    <source>
        <dbReference type="SAM" id="MobiDB-lite"/>
    </source>
</evidence>
<feature type="region of interest" description="Disordered" evidence="8">
    <location>
        <begin position="458"/>
        <end position="489"/>
    </location>
</feature>
<evidence type="ECO:0000256" key="7">
    <source>
        <dbReference type="PROSITE-ProRule" id="PRU01193"/>
    </source>
</evidence>
<feature type="transmembrane region" description="Helical" evidence="9">
    <location>
        <begin position="26"/>
        <end position="53"/>
    </location>
</feature>
<evidence type="ECO:0000256" key="2">
    <source>
        <dbReference type="ARBA" id="ARBA00022692"/>
    </source>
</evidence>
<keyword evidence="13" id="KW-1185">Reference proteome</keyword>
<feature type="region of interest" description="Disordered" evidence="8">
    <location>
        <begin position="507"/>
        <end position="527"/>
    </location>
</feature>
<comment type="caution">
    <text evidence="12">The sequence shown here is derived from an EMBL/GenBank/DDBJ whole genome shotgun (WGS) entry which is preliminary data.</text>
</comment>
<evidence type="ECO:0000256" key="9">
    <source>
        <dbReference type="SAM" id="Phobius"/>
    </source>
</evidence>
<evidence type="ECO:0000256" key="1">
    <source>
        <dbReference type="ARBA" id="ARBA00004141"/>
    </source>
</evidence>
<evidence type="ECO:0000256" key="5">
    <source>
        <dbReference type="ARBA" id="ARBA00023136"/>
    </source>
</evidence>
<feature type="compositionally biased region" description="Polar residues" evidence="8">
    <location>
        <begin position="458"/>
        <end position="469"/>
    </location>
</feature>
<organism evidence="12 13">
    <name type="scientific">Apatococcus lobatus</name>
    <dbReference type="NCBI Taxonomy" id="904363"/>
    <lineage>
        <taxon>Eukaryota</taxon>
        <taxon>Viridiplantae</taxon>
        <taxon>Chlorophyta</taxon>
        <taxon>core chlorophytes</taxon>
        <taxon>Trebouxiophyceae</taxon>
        <taxon>Chlorellales</taxon>
        <taxon>Chlorellaceae</taxon>
        <taxon>Apatococcus</taxon>
    </lineage>
</organism>
<dbReference type="InterPro" id="IPR000644">
    <property type="entry name" value="CBS_dom"/>
</dbReference>
<keyword evidence="4 7" id="KW-1133">Transmembrane helix</keyword>
<protein>
    <recommendedName>
        <fullName evidence="14">CNNM transmembrane domain-containing protein</fullName>
    </recommendedName>
</protein>
<dbReference type="EMBL" id="JALJOS010000005">
    <property type="protein sequence ID" value="KAK9839079.1"/>
    <property type="molecule type" value="Genomic_DNA"/>
</dbReference>
<gene>
    <name evidence="12" type="ORF">WJX74_009100</name>
</gene>
<keyword evidence="6" id="KW-0129">CBS domain</keyword>
<dbReference type="GO" id="GO:0016020">
    <property type="term" value="C:membrane"/>
    <property type="evidence" value="ECO:0007669"/>
    <property type="project" value="UniProtKB-SubCell"/>
</dbReference>
<dbReference type="InterPro" id="IPR045095">
    <property type="entry name" value="ACDP"/>
</dbReference>
<evidence type="ECO:0000256" key="6">
    <source>
        <dbReference type="PROSITE-ProRule" id="PRU00703"/>
    </source>
</evidence>
<feature type="domain" description="CNNM transmembrane" evidence="11">
    <location>
        <begin position="22"/>
        <end position="205"/>
    </location>
</feature>
<reference evidence="12 13" key="1">
    <citation type="journal article" date="2024" name="Nat. Commun.">
        <title>Phylogenomics reveals the evolutionary origins of lichenization in chlorophyte algae.</title>
        <authorList>
            <person name="Puginier C."/>
            <person name="Libourel C."/>
            <person name="Otte J."/>
            <person name="Skaloud P."/>
            <person name="Haon M."/>
            <person name="Grisel S."/>
            <person name="Petersen M."/>
            <person name="Berrin J.G."/>
            <person name="Delaux P.M."/>
            <person name="Dal Grande F."/>
            <person name="Keller J."/>
        </authorList>
    </citation>
    <scope>NUCLEOTIDE SEQUENCE [LARGE SCALE GENOMIC DNA]</scope>
    <source>
        <strain evidence="12 13">SAG 2145</strain>
    </source>
</reference>
<dbReference type="InterPro" id="IPR002550">
    <property type="entry name" value="CNNM"/>
</dbReference>
<evidence type="ECO:0000256" key="4">
    <source>
        <dbReference type="ARBA" id="ARBA00022989"/>
    </source>
</evidence>
<evidence type="ECO:0000313" key="13">
    <source>
        <dbReference type="Proteomes" id="UP001438707"/>
    </source>
</evidence>
<dbReference type="PROSITE" id="PS51371">
    <property type="entry name" value="CBS"/>
    <property type="match status" value="1"/>
</dbReference>
<keyword evidence="2 7" id="KW-0812">Transmembrane</keyword>
<comment type="subcellular location">
    <subcellularLocation>
        <location evidence="1">Membrane</location>
        <topology evidence="1">Multi-pass membrane protein</topology>
    </subcellularLocation>
</comment>
<feature type="domain" description="CBS" evidence="10">
    <location>
        <begin position="224"/>
        <end position="286"/>
    </location>
</feature>
<dbReference type="AlphaFoldDB" id="A0AAW1RZF0"/>
<accession>A0AAW1RZF0</accession>
<dbReference type="Pfam" id="PF01595">
    <property type="entry name" value="CNNM"/>
    <property type="match status" value="1"/>
</dbReference>
<dbReference type="Gene3D" id="3.10.580.10">
    <property type="entry name" value="CBS-domain"/>
    <property type="match status" value="2"/>
</dbReference>
<feature type="transmembrane region" description="Helical" evidence="9">
    <location>
        <begin position="111"/>
        <end position="130"/>
    </location>
</feature>
<evidence type="ECO:0000259" key="10">
    <source>
        <dbReference type="PROSITE" id="PS51371"/>
    </source>
</evidence>
<dbReference type="CDD" id="cd04590">
    <property type="entry name" value="CBS_pair_CorC_HlyC_assoc"/>
    <property type="match status" value="1"/>
</dbReference>
<evidence type="ECO:0008006" key="14">
    <source>
        <dbReference type="Google" id="ProtNLM"/>
    </source>
</evidence>
<dbReference type="PANTHER" id="PTHR12064:SF97">
    <property type="entry name" value="METAL TRANSPORTER CNNM-5"/>
    <property type="match status" value="1"/>
</dbReference>
<dbReference type="GO" id="GO:0010960">
    <property type="term" value="P:magnesium ion homeostasis"/>
    <property type="evidence" value="ECO:0007669"/>
    <property type="project" value="InterPro"/>
</dbReference>
<evidence type="ECO:0000313" key="12">
    <source>
        <dbReference type="EMBL" id="KAK9839079.1"/>
    </source>
</evidence>